<dbReference type="GO" id="GO:0005669">
    <property type="term" value="C:transcription factor TFIID complex"/>
    <property type="evidence" value="ECO:0007669"/>
    <property type="project" value="InterPro"/>
</dbReference>
<dbReference type="InterPro" id="IPR001965">
    <property type="entry name" value="Znf_PHD"/>
</dbReference>
<keyword evidence="3 8" id="KW-0863">Zinc-finger</keyword>
<proteinExistence type="predicted"/>
<dbReference type="InterPro" id="IPR019786">
    <property type="entry name" value="Zinc_finger_PHD-type_CS"/>
</dbReference>
<keyword evidence="6" id="KW-0804">Transcription</keyword>
<dbReference type="InterPro" id="IPR011011">
    <property type="entry name" value="Znf_FYVE_PHD"/>
</dbReference>
<evidence type="ECO:0000313" key="11">
    <source>
        <dbReference type="EMBL" id="CAG8634269.1"/>
    </source>
</evidence>
<dbReference type="PANTHER" id="PTHR46338">
    <property type="entry name" value="TRANSCRIPTION INITIATION FACTOR TFIID SUBUNIT 8"/>
    <property type="match status" value="1"/>
</dbReference>
<dbReference type="InterPro" id="IPR037818">
    <property type="entry name" value="TAF8"/>
</dbReference>
<feature type="region of interest" description="Disordered" evidence="9">
    <location>
        <begin position="164"/>
        <end position="223"/>
    </location>
</feature>
<evidence type="ECO:0000256" key="3">
    <source>
        <dbReference type="ARBA" id="ARBA00022771"/>
    </source>
</evidence>
<keyword evidence="12" id="KW-1185">Reference proteome</keyword>
<evidence type="ECO:0000256" key="5">
    <source>
        <dbReference type="ARBA" id="ARBA00023015"/>
    </source>
</evidence>
<dbReference type="InterPro" id="IPR019787">
    <property type="entry name" value="Znf_PHD-finger"/>
</dbReference>
<dbReference type="AlphaFoldDB" id="A0A9N9GXP9"/>
<evidence type="ECO:0000256" key="6">
    <source>
        <dbReference type="ARBA" id="ARBA00023163"/>
    </source>
</evidence>
<dbReference type="EMBL" id="CAJVPL010003522">
    <property type="protein sequence ID" value="CAG8634269.1"/>
    <property type="molecule type" value="Genomic_DNA"/>
</dbReference>
<organism evidence="11 12">
    <name type="scientific">Ambispora gerdemannii</name>
    <dbReference type="NCBI Taxonomy" id="144530"/>
    <lineage>
        <taxon>Eukaryota</taxon>
        <taxon>Fungi</taxon>
        <taxon>Fungi incertae sedis</taxon>
        <taxon>Mucoromycota</taxon>
        <taxon>Glomeromycotina</taxon>
        <taxon>Glomeromycetes</taxon>
        <taxon>Archaeosporales</taxon>
        <taxon>Ambisporaceae</taxon>
        <taxon>Ambispora</taxon>
    </lineage>
</organism>
<keyword evidence="5" id="KW-0805">Transcription regulation</keyword>
<dbReference type="PROSITE" id="PS01359">
    <property type="entry name" value="ZF_PHD_1"/>
    <property type="match status" value="1"/>
</dbReference>
<evidence type="ECO:0000256" key="9">
    <source>
        <dbReference type="SAM" id="MobiDB-lite"/>
    </source>
</evidence>
<dbReference type="InterPro" id="IPR009072">
    <property type="entry name" value="Histone-fold"/>
</dbReference>
<dbReference type="Pfam" id="PF07524">
    <property type="entry name" value="Bromo_TP"/>
    <property type="match status" value="1"/>
</dbReference>
<dbReference type="OrthoDB" id="436852at2759"/>
<dbReference type="Gene3D" id="3.30.40.10">
    <property type="entry name" value="Zinc/RING finger domain, C3HC4 (zinc finger)"/>
    <property type="match status" value="1"/>
</dbReference>
<feature type="domain" description="PHD-type" evidence="10">
    <location>
        <begin position="556"/>
        <end position="608"/>
    </location>
</feature>
<dbReference type="Proteomes" id="UP000789831">
    <property type="component" value="Unassembled WGS sequence"/>
</dbReference>
<feature type="region of interest" description="Disordered" evidence="9">
    <location>
        <begin position="285"/>
        <end position="313"/>
    </location>
</feature>
<dbReference type="InterPro" id="IPR013083">
    <property type="entry name" value="Znf_RING/FYVE/PHD"/>
</dbReference>
<sequence length="610" mass="67425">MERFCSSVLRLATLQLIQQAGFDKTSGLSVDVLTDVFGNYLEMLGKTAKNHAMHAGRTKMNAFDVKATFETLGIKVEDLEDWLETERESKNYNKWSGPDPTPVVKDLLATGASKDPADEQLLVFKERFSSLDANKEEFGIFQKKIISKDKLNLGGFNSDFFDESLKGGEAQGKEEEDDGDSVENFDDLFGEAPATPPNGVIPENDIDNTNNEGSKLPSNISEELTSKEAYDRMEDMDIDIIPSGEKPDLSKEANLLKDRPSYIPNYLPPFPEGYPISHTTKEKENNIKTQETGTISDENNINDNNNDEKKSPEKIEKVDADENMQPIKSKNINEDNLTIVNQKSNGSQSRFTSDPLKLLAPENIENVFKSFTPHESPSMSTGAVIESDSQKKKRKFELSFSSVPPGETIFSSSQNGFFEDLEVMVPPGLVPQELQLPMIRITRPPTATNTSRPSEIVSEEMMIDIVGDSNEGESFSSEDASTKPLTISLKTAASSINSEATPLASTGKIKIRLPMKKSATSSTTTSISSASTSTMPPVQFQLPPPLVTPATTQEEIINCICEYPNIDNNKFMIACDTCSTWFHGGCVGFGDEMQVVVDAWHCERCLRKRH</sequence>
<evidence type="ECO:0000256" key="2">
    <source>
        <dbReference type="ARBA" id="ARBA00022723"/>
    </source>
</evidence>
<accession>A0A9N9GXP9</accession>
<dbReference type="PANTHER" id="PTHR46338:SF1">
    <property type="entry name" value="TRANSCRIPTION INITIATION FACTOR TFIID SUBUNIT 8"/>
    <property type="match status" value="1"/>
</dbReference>
<keyword evidence="4" id="KW-0862">Zinc</keyword>
<dbReference type="Gene3D" id="1.10.20.10">
    <property type="entry name" value="Histone, subunit A"/>
    <property type="match status" value="1"/>
</dbReference>
<dbReference type="GO" id="GO:0046982">
    <property type="term" value="F:protein heterodimerization activity"/>
    <property type="evidence" value="ECO:0007669"/>
    <property type="project" value="InterPro"/>
</dbReference>
<gene>
    <name evidence="11" type="ORF">AGERDE_LOCUS10673</name>
</gene>
<name>A0A9N9GXP9_9GLOM</name>
<dbReference type="SUPFAM" id="SSF57903">
    <property type="entry name" value="FYVE/PHD zinc finger"/>
    <property type="match status" value="1"/>
</dbReference>
<feature type="compositionally biased region" description="Polar residues" evidence="9">
    <location>
        <begin position="207"/>
        <end position="223"/>
    </location>
</feature>
<keyword evidence="7" id="KW-0539">Nucleus</keyword>
<feature type="compositionally biased region" description="Acidic residues" evidence="9">
    <location>
        <begin position="174"/>
        <end position="189"/>
    </location>
</feature>
<evidence type="ECO:0000259" key="10">
    <source>
        <dbReference type="PROSITE" id="PS50016"/>
    </source>
</evidence>
<evidence type="ECO:0000256" key="7">
    <source>
        <dbReference type="ARBA" id="ARBA00023242"/>
    </source>
</evidence>
<dbReference type="Pfam" id="PF00628">
    <property type="entry name" value="PHD"/>
    <property type="match status" value="1"/>
</dbReference>
<dbReference type="PROSITE" id="PS50016">
    <property type="entry name" value="ZF_PHD_2"/>
    <property type="match status" value="1"/>
</dbReference>
<evidence type="ECO:0000313" key="12">
    <source>
        <dbReference type="Proteomes" id="UP000789831"/>
    </source>
</evidence>
<evidence type="ECO:0000256" key="1">
    <source>
        <dbReference type="ARBA" id="ARBA00004123"/>
    </source>
</evidence>
<reference evidence="11" key="1">
    <citation type="submission" date="2021-06" db="EMBL/GenBank/DDBJ databases">
        <authorList>
            <person name="Kallberg Y."/>
            <person name="Tangrot J."/>
            <person name="Rosling A."/>
        </authorList>
    </citation>
    <scope>NUCLEOTIDE SEQUENCE</scope>
    <source>
        <strain evidence="11">MT106</strain>
    </source>
</reference>
<dbReference type="SMART" id="SM00576">
    <property type="entry name" value="BTP"/>
    <property type="match status" value="1"/>
</dbReference>
<protein>
    <submittedName>
        <fullName evidence="11">12972_t:CDS:1</fullName>
    </submittedName>
</protein>
<comment type="subcellular location">
    <subcellularLocation>
        <location evidence="1">Nucleus</location>
    </subcellularLocation>
</comment>
<dbReference type="InterPro" id="IPR006565">
    <property type="entry name" value="BTP"/>
</dbReference>
<evidence type="ECO:0000256" key="8">
    <source>
        <dbReference type="PROSITE-ProRule" id="PRU00146"/>
    </source>
</evidence>
<dbReference type="GO" id="GO:0008270">
    <property type="term" value="F:zinc ion binding"/>
    <property type="evidence" value="ECO:0007669"/>
    <property type="project" value="UniProtKB-KW"/>
</dbReference>
<dbReference type="SMART" id="SM00249">
    <property type="entry name" value="PHD"/>
    <property type="match status" value="1"/>
</dbReference>
<comment type="caution">
    <text evidence="11">The sequence shown here is derived from an EMBL/GenBank/DDBJ whole genome shotgun (WGS) entry which is preliminary data.</text>
</comment>
<keyword evidence="2" id="KW-0479">Metal-binding</keyword>
<feature type="compositionally biased region" description="Low complexity" evidence="9">
    <location>
        <begin position="295"/>
        <end position="304"/>
    </location>
</feature>
<evidence type="ECO:0000256" key="4">
    <source>
        <dbReference type="ARBA" id="ARBA00022833"/>
    </source>
</evidence>